<evidence type="ECO:0000256" key="3">
    <source>
        <dbReference type="ARBA" id="ARBA00023242"/>
    </source>
</evidence>
<evidence type="ECO:0000256" key="1">
    <source>
        <dbReference type="ARBA" id="ARBA00004123"/>
    </source>
</evidence>
<dbReference type="EMBL" id="ATCN01000714">
    <property type="protein sequence ID" value="EPR78545.1"/>
    <property type="molecule type" value="Genomic_DNA"/>
</dbReference>
<dbReference type="InterPro" id="IPR024864">
    <property type="entry name" value="Nup54/Nup57/Nup44"/>
</dbReference>
<comment type="subcellular location">
    <subcellularLocation>
        <location evidence="1">Nucleus</location>
    </subcellularLocation>
</comment>
<reference evidence="7" key="1">
    <citation type="journal article" date="2013" name="PLoS Genet.">
        <title>The genome of Spraguea lophii and the basis of host-microsporidian interactions.</title>
        <authorList>
            <person name="Campbell S.E."/>
            <person name="Williams T.A."/>
            <person name="Yousuf A."/>
            <person name="Soanes D.M."/>
            <person name="Paszkiewicz K.H."/>
            <person name="Williams B.A.P."/>
        </authorList>
    </citation>
    <scope>NUCLEOTIDE SEQUENCE [LARGE SCALE GENOMIC DNA]</scope>
    <source>
        <strain evidence="7">42_110</strain>
    </source>
</reference>
<dbReference type="HOGENOM" id="CLU_1299695_0_0_1"/>
<keyword evidence="4" id="KW-0175">Coiled coil</keyword>
<dbReference type="GO" id="GO:0006999">
    <property type="term" value="P:nuclear pore organization"/>
    <property type="evidence" value="ECO:0007669"/>
    <property type="project" value="TreeGrafter"/>
</dbReference>
<dbReference type="Proteomes" id="UP000014978">
    <property type="component" value="Unassembled WGS sequence"/>
</dbReference>
<evidence type="ECO:0000256" key="4">
    <source>
        <dbReference type="SAM" id="Coils"/>
    </source>
</evidence>
<keyword evidence="3" id="KW-0539">Nucleus</keyword>
<sequence length="230" mass="27151">MNNTFNIPISQPSQINISSNQTPQQTSSNQDNILHTIEQLEKYYDPTSPSYAFNFIFYNLHNTTIFTKPYDFPQDLWEKAISCAPSKYHYPVLIKDYDELKKRNEIMNEVTEKLNSSNDALTDRINKLKIFSIKIDKKIKDAANTYRLLFKQIYTKFNLENRCEMKNEILRLKNELAYHGKEAANNKKNKIVNKNEVLECIEEIKEQLLQLKGKVEKELKIKEDKDNIFK</sequence>
<comment type="caution">
    <text evidence="6">The sequence shown here is derived from an EMBL/GenBank/DDBJ whole genome shotgun (WGS) entry which is preliminary data.</text>
</comment>
<dbReference type="Pfam" id="PF13874">
    <property type="entry name" value="Nup54"/>
    <property type="match status" value="1"/>
</dbReference>
<evidence type="ECO:0000313" key="6">
    <source>
        <dbReference type="EMBL" id="EPR78545.1"/>
    </source>
</evidence>
<accession>S7W6V0</accession>
<dbReference type="GO" id="GO:0006607">
    <property type="term" value="P:NLS-bearing protein import into nucleus"/>
    <property type="evidence" value="ECO:0007669"/>
    <property type="project" value="TreeGrafter"/>
</dbReference>
<dbReference type="PANTHER" id="PTHR13000">
    <property type="entry name" value="NUCLEOPORIN P54"/>
    <property type="match status" value="1"/>
</dbReference>
<protein>
    <recommendedName>
        <fullName evidence="5">Nucleoporin Nup54 alpha-helical domain-containing protein</fullName>
    </recommendedName>
</protein>
<name>S7W6V0_SPRLO</name>
<dbReference type="InParanoid" id="S7W6V0"/>
<dbReference type="GO" id="GO:0044613">
    <property type="term" value="C:nuclear pore central transport channel"/>
    <property type="evidence" value="ECO:0007669"/>
    <property type="project" value="TreeGrafter"/>
</dbReference>
<gene>
    <name evidence="6" type="ORF">SLOPH_1696</name>
</gene>
<dbReference type="OrthoDB" id="6162375at2759"/>
<proteinExistence type="predicted"/>
<feature type="coiled-coil region" evidence="4">
    <location>
        <begin position="198"/>
        <end position="225"/>
    </location>
</feature>
<dbReference type="PANTHER" id="PTHR13000:SF0">
    <property type="entry name" value="NUCLEOPORIN P54"/>
    <property type="match status" value="1"/>
</dbReference>
<dbReference type="GO" id="GO:0036228">
    <property type="term" value="P:protein localization to nuclear inner membrane"/>
    <property type="evidence" value="ECO:0007669"/>
    <property type="project" value="TreeGrafter"/>
</dbReference>
<organism evidence="6 7">
    <name type="scientific">Spraguea lophii (strain 42_110)</name>
    <name type="common">Microsporidian parasite</name>
    <dbReference type="NCBI Taxonomy" id="1358809"/>
    <lineage>
        <taxon>Eukaryota</taxon>
        <taxon>Fungi</taxon>
        <taxon>Fungi incertae sedis</taxon>
        <taxon>Microsporidia</taxon>
        <taxon>Spragueidae</taxon>
        <taxon>Spraguea</taxon>
    </lineage>
</organism>
<evidence type="ECO:0000259" key="5">
    <source>
        <dbReference type="Pfam" id="PF13874"/>
    </source>
</evidence>
<evidence type="ECO:0000256" key="2">
    <source>
        <dbReference type="ARBA" id="ARBA00022448"/>
    </source>
</evidence>
<dbReference type="VEuPathDB" id="MicrosporidiaDB:SLOPH_1696"/>
<dbReference type="GO" id="GO:0017056">
    <property type="term" value="F:structural constituent of nuclear pore"/>
    <property type="evidence" value="ECO:0007669"/>
    <property type="project" value="TreeGrafter"/>
</dbReference>
<dbReference type="OMA" id="FKYVFYN"/>
<keyword evidence="7" id="KW-1185">Reference proteome</keyword>
<evidence type="ECO:0000313" key="7">
    <source>
        <dbReference type="Proteomes" id="UP000014978"/>
    </source>
</evidence>
<dbReference type="STRING" id="1358809.S7W6V0"/>
<feature type="domain" description="Nucleoporin Nup54 alpha-helical" evidence="5">
    <location>
        <begin position="68"/>
        <end position="153"/>
    </location>
</feature>
<keyword evidence="2" id="KW-0813">Transport</keyword>
<dbReference type="InterPro" id="IPR025712">
    <property type="entry name" value="Nup54_alpha-helical_dom"/>
</dbReference>
<dbReference type="AlphaFoldDB" id="S7W6V0"/>